<dbReference type="Pfam" id="PF00929">
    <property type="entry name" value="RNase_T"/>
    <property type="match status" value="1"/>
</dbReference>
<dbReference type="EMBL" id="LMBR01000010">
    <property type="protein sequence ID" value="KUL32936.1"/>
    <property type="molecule type" value="Genomic_DNA"/>
</dbReference>
<sequence length="236" mass="26386">MTISVIDRAIIEAGLFRCRKKALPPDVCRYLMENRKKIPAKKPLNEVRFVVFDTETTGFDLKTDKIISIGAIALTAQRIEVGDSFEVLVRQEKVGDREAVSVHGLLRKDIASGINEISAVTAFLDYIGNSVLVAQHAGFDITMVNRVLWKNFGIRLFNDVVDTASLAKRLEKGPYYNLAHKAGEYRLDNLCERYNIRLHDRHTSAGDAYLTAQLFQRLLAKGKKSGIDTAGSLLMT</sequence>
<dbReference type="GO" id="GO:0003677">
    <property type="term" value="F:DNA binding"/>
    <property type="evidence" value="ECO:0007669"/>
    <property type="project" value="InterPro"/>
</dbReference>
<accession>A0A117MS77</accession>
<dbReference type="Gene3D" id="3.30.420.10">
    <property type="entry name" value="Ribonuclease H-like superfamily/Ribonuclease H"/>
    <property type="match status" value="1"/>
</dbReference>
<proteinExistence type="predicted"/>
<name>A0A117MS77_CHLLI</name>
<dbReference type="SMART" id="SM00479">
    <property type="entry name" value="EXOIII"/>
    <property type="match status" value="1"/>
</dbReference>
<dbReference type="PANTHER" id="PTHR30231">
    <property type="entry name" value="DNA POLYMERASE III SUBUNIT EPSILON"/>
    <property type="match status" value="1"/>
</dbReference>
<dbReference type="InterPro" id="IPR013520">
    <property type="entry name" value="Ribonucl_H"/>
</dbReference>
<protein>
    <submittedName>
        <fullName evidence="2">DNA polymerase III subunit epsilon</fullName>
    </submittedName>
</protein>
<dbReference type="PANTHER" id="PTHR30231:SF41">
    <property type="entry name" value="DNA POLYMERASE III SUBUNIT EPSILON"/>
    <property type="match status" value="1"/>
</dbReference>
<dbReference type="InterPro" id="IPR006054">
    <property type="entry name" value="DnaQ"/>
</dbReference>
<dbReference type="GO" id="GO:0003887">
    <property type="term" value="F:DNA-directed DNA polymerase activity"/>
    <property type="evidence" value="ECO:0007669"/>
    <property type="project" value="InterPro"/>
</dbReference>
<dbReference type="SUPFAM" id="SSF53098">
    <property type="entry name" value="Ribonuclease H-like"/>
    <property type="match status" value="1"/>
</dbReference>
<dbReference type="InterPro" id="IPR036397">
    <property type="entry name" value="RNaseH_sf"/>
</dbReference>
<dbReference type="GO" id="GO:0008408">
    <property type="term" value="F:3'-5' exonuclease activity"/>
    <property type="evidence" value="ECO:0007669"/>
    <property type="project" value="TreeGrafter"/>
</dbReference>
<dbReference type="InterPro" id="IPR012337">
    <property type="entry name" value="RNaseH-like_sf"/>
</dbReference>
<evidence type="ECO:0000313" key="2">
    <source>
        <dbReference type="EMBL" id="KUL32936.1"/>
    </source>
</evidence>
<gene>
    <name evidence="2" type="ORF">ASB62_00955</name>
</gene>
<comment type="caution">
    <text evidence="2">The sequence shown here is derived from an EMBL/GenBank/DDBJ whole genome shotgun (WGS) entry which is preliminary data.</text>
</comment>
<dbReference type="Proteomes" id="UP000053937">
    <property type="component" value="Unassembled WGS sequence"/>
</dbReference>
<reference evidence="2 3" key="1">
    <citation type="submission" date="2015-10" db="EMBL/GenBank/DDBJ databases">
        <title>Draft Genome Sequence of Chlorobium limicola strain Frasassi Growing under Artificial Lighting in the Frasassi Cave System.</title>
        <authorList>
            <person name="Mansor M."/>
            <person name="Macalady J."/>
        </authorList>
    </citation>
    <scope>NUCLEOTIDE SEQUENCE [LARGE SCALE GENOMIC DNA]</scope>
    <source>
        <strain evidence="2 3">Frasassi</strain>
    </source>
</reference>
<dbReference type="GO" id="GO:0005829">
    <property type="term" value="C:cytosol"/>
    <property type="evidence" value="ECO:0007669"/>
    <property type="project" value="TreeGrafter"/>
</dbReference>
<organism evidence="2 3">
    <name type="scientific">Chlorobium limicola</name>
    <dbReference type="NCBI Taxonomy" id="1092"/>
    <lineage>
        <taxon>Bacteria</taxon>
        <taxon>Pseudomonadati</taxon>
        <taxon>Chlorobiota</taxon>
        <taxon>Chlorobiia</taxon>
        <taxon>Chlorobiales</taxon>
        <taxon>Chlorobiaceae</taxon>
        <taxon>Chlorobium/Pelodictyon group</taxon>
        <taxon>Chlorobium</taxon>
    </lineage>
</organism>
<evidence type="ECO:0000313" key="3">
    <source>
        <dbReference type="Proteomes" id="UP000053937"/>
    </source>
</evidence>
<dbReference type="AlphaFoldDB" id="A0A117MS77"/>
<keyword evidence="3" id="KW-1185">Reference proteome</keyword>
<dbReference type="CDD" id="cd06127">
    <property type="entry name" value="DEDDh"/>
    <property type="match status" value="1"/>
</dbReference>
<dbReference type="GO" id="GO:0045004">
    <property type="term" value="P:DNA replication proofreading"/>
    <property type="evidence" value="ECO:0007669"/>
    <property type="project" value="TreeGrafter"/>
</dbReference>
<feature type="domain" description="Exonuclease" evidence="1">
    <location>
        <begin position="48"/>
        <end position="224"/>
    </location>
</feature>
<evidence type="ECO:0000259" key="1">
    <source>
        <dbReference type="SMART" id="SM00479"/>
    </source>
</evidence>
<dbReference type="NCBIfam" id="TIGR00573">
    <property type="entry name" value="dnaq"/>
    <property type="match status" value="1"/>
</dbReference>